<proteinExistence type="predicted"/>
<dbReference type="EC" id="3.4.24.-" evidence="2"/>
<dbReference type="InterPro" id="IPR011055">
    <property type="entry name" value="Dup_hybrid_motif"/>
</dbReference>
<feature type="domain" description="M23ase beta-sheet core" evidence="1">
    <location>
        <begin position="120"/>
        <end position="216"/>
    </location>
</feature>
<gene>
    <name evidence="2" type="ORF">RM780_11525</name>
</gene>
<dbReference type="SUPFAM" id="SSF51261">
    <property type="entry name" value="Duplicated hybrid motif"/>
    <property type="match status" value="1"/>
</dbReference>
<dbReference type="GO" id="GO:0016787">
    <property type="term" value="F:hydrolase activity"/>
    <property type="evidence" value="ECO:0007669"/>
    <property type="project" value="UniProtKB-KW"/>
</dbReference>
<accession>A0ABU2L7P6</accession>
<comment type="caution">
    <text evidence="2">The sequence shown here is derived from an EMBL/GenBank/DDBJ whole genome shotgun (WGS) entry which is preliminary data.</text>
</comment>
<dbReference type="InterPro" id="IPR050570">
    <property type="entry name" value="Cell_wall_metabolism_enzyme"/>
</dbReference>
<dbReference type="PANTHER" id="PTHR21666">
    <property type="entry name" value="PEPTIDASE-RELATED"/>
    <property type="match status" value="1"/>
</dbReference>
<reference evidence="3" key="1">
    <citation type="submission" date="2023-07" db="EMBL/GenBank/DDBJ databases">
        <title>30 novel species of actinomycetes from the DSMZ collection.</title>
        <authorList>
            <person name="Nouioui I."/>
        </authorList>
    </citation>
    <scope>NUCLEOTIDE SEQUENCE [LARGE SCALE GENOMIC DNA]</scope>
    <source>
        <strain evidence="3">DSM 44917</strain>
    </source>
</reference>
<dbReference type="InterPro" id="IPR016047">
    <property type="entry name" value="M23ase_b-sheet_dom"/>
</dbReference>
<name>A0ABU2L7P6_9ACTN</name>
<dbReference type="EMBL" id="JAVREN010000013">
    <property type="protein sequence ID" value="MDT0307591.1"/>
    <property type="molecule type" value="Genomic_DNA"/>
</dbReference>
<keyword evidence="2" id="KW-0378">Hydrolase</keyword>
<dbReference type="PANTHER" id="PTHR21666:SF270">
    <property type="entry name" value="MUREIN HYDROLASE ACTIVATOR ENVC"/>
    <property type="match status" value="1"/>
</dbReference>
<dbReference type="CDD" id="cd12797">
    <property type="entry name" value="M23_peptidase"/>
    <property type="match status" value="1"/>
</dbReference>
<dbReference type="Proteomes" id="UP001183388">
    <property type="component" value="Unassembled WGS sequence"/>
</dbReference>
<sequence>MRHPRTVFDALGRVMTLPQPGAARITRRAATCALLAPLAVTGPWTAPGAGRALADDGRAPAYATVSLYDLPFGPLPGPGGTGLMRPARTADQAAEVWAAPVSGYPVSAAYGIPGGWAAGYHTGVDFATPTGTTVRAAGPGTVVRADYWGDYGYAVMVRMADDHYTLSAHLSEIAVEVGEEVNGGDRIGASGDTGRSTGPHLHFEVRADTGYGSDVDPLSYLARHGVRLASAGD</sequence>
<evidence type="ECO:0000259" key="1">
    <source>
        <dbReference type="Pfam" id="PF01551"/>
    </source>
</evidence>
<keyword evidence="3" id="KW-1185">Reference proteome</keyword>
<evidence type="ECO:0000313" key="3">
    <source>
        <dbReference type="Proteomes" id="UP001183388"/>
    </source>
</evidence>
<dbReference type="RefSeq" id="WP_311630544.1">
    <property type="nucleotide sequence ID" value="NZ_JAVREN010000013.1"/>
</dbReference>
<organism evidence="2 3">
    <name type="scientific">Streptomyces boetiae</name>
    <dbReference type="NCBI Taxonomy" id="3075541"/>
    <lineage>
        <taxon>Bacteria</taxon>
        <taxon>Bacillati</taxon>
        <taxon>Actinomycetota</taxon>
        <taxon>Actinomycetes</taxon>
        <taxon>Kitasatosporales</taxon>
        <taxon>Streptomycetaceae</taxon>
        <taxon>Streptomyces</taxon>
    </lineage>
</organism>
<dbReference type="Pfam" id="PF01551">
    <property type="entry name" value="Peptidase_M23"/>
    <property type="match status" value="1"/>
</dbReference>
<dbReference type="Gene3D" id="2.70.70.10">
    <property type="entry name" value="Glucose Permease (Domain IIA)"/>
    <property type="match status" value="1"/>
</dbReference>
<protein>
    <submittedName>
        <fullName evidence="2">M23 family metallopeptidase</fullName>
        <ecNumber evidence="2">3.4.24.-</ecNumber>
    </submittedName>
</protein>
<evidence type="ECO:0000313" key="2">
    <source>
        <dbReference type="EMBL" id="MDT0307591.1"/>
    </source>
</evidence>